<dbReference type="EMBL" id="KT151955">
    <property type="protein sequence ID" value="ALA07169.1"/>
    <property type="molecule type" value="Genomic_DNA"/>
</dbReference>
<evidence type="ECO:0000313" key="2">
    <source>
        <dbReference type="Proteomes" id="UP000208104"/>
    </source>
</evidence>
<sequence length="139" mass="15732">MENRNFLNVNDVFPVLDLIRRELAREGLYTGGDDLTLLGGNKPEPNVINIEALREMTGYPTLVTKVIYTYDNGTIEKLTLERDSSMVVVGFLIEIEHKPLVNEQMEEETDITSFSAIHGTIIRENGLFKNLVLEYSKAV</sequence>
<protein>
    <submittedName>
        <fullName evidence="1">Uncharacterized protein</fullName>
    </submittedName>
</protein>
<reference evidence="1 2" key="1">
    <citation type="journal article" date="2015" name="Genome Announc.">
        <title>Genome Sequences of Five Additional Brevibacillus laterosporus Bacteriophages.</title>
        <authorList>
            <person name="Merrill B.D."/>
            <person name="Berg J.A."/>
            <person name="Graves K.A."/>
            <person name="Ward A.T."/>
            <person name="Hilton J.A."/>
            <person name="Wake B.N."/>
            <person name="Grose J.H."/>
            <person name="Breakwell D.P."/>
            <person name="Burnett S.H."/>
        </authorList>
    </citation>
    <scope>NUCLEOTIDE SEQUENCE [LARGE SCALE GENOMIC DNA]</scope>
</reference>
<dbReference type="RefSeq" id="YP_009199100.1">
    <property type="nucleotide sequence ID" value="NC_028805.1"/>
</dbReference>
<gene>
    <name evidence="1" type="ORF">JENST_39</name>
</gene>
<dbReference type="KEGG" id="vg:26625987"/>
<dbReference type="GeneID" id="26625987"/>
<keyword evidence="2" id="KW-1185">Reference proteome</keyword>
<accession>A0A0K2CNM9</accession>
<dbReference type="Proteomes" id="UP000208104">
    <property type="component" value="Segment"/>
</dbReference>
<proteinExistence type="predicted"/>
<evidence type="ECO:0000313" key="1">
    <source>
        <dbReference type="EMBL" id="ALA07169.1"/>
    </source>
</evidence>
<organism evidence="1 2">
    <name type="scientific">Brevibacillus phage Jenst</name>
    <dbReference type="NCBI Taxonomy" id="1691954"/>
    <lineage>
        <taxon>Viruses</taxon>
        <taxon>Duplodnaviria</taxon>
        <taxon>Heunggongvirae</taxon>
        <taxon>Uroviricota</taxon>
        <taxon>Caudoviricetes</taxon>
        <taxon>Jenstvirus</taxon>
        <taxon>Jenstvirus jenst</taxon>
    </lineage>
</organism>
<name>A0A0K2CNM9_9CAUD</name>